<protein>
    <submittedName>
        <fullName evidence="2">Uncharacterized protein</fullName>
    </submittedName>
</protein>
<feature type="compositionally biased region" description="Polar residues" evidence="1">
    <location>
        <begin position="116"/>
        <end position="127"/>
    </location>
</feature>
<feature type="region of interest" description="Disordered" evidence="1">
    <location>
        <begin position="93"/>
        <end position="127"/>
    </location>
</feature>
<gene>
    <name evidence="2" type="ORF">RIF29_25130</name>
</gene>
<dbReference type="EMBL" id="JAYWIO010000005">
    <property type="protein sequence ID" value="KAK7259521.1"/>
    <property type="molecule type" value="Genomic_DNA"/>
</dbReference>
<dbReference type="InterPro" id="IPR023393">
    <property type="entry name" value="START-like_dom_sf"/>
</dbReference>
<dbReference type="Proteomes" id="UP001372338">
    <property type="component" value="Unassembled WGS sequence"/>
</dbReference>
<accession>A0AAN9ELR8</accession>
<keyword evidence="3" id="KW-1185">Reference proteome</keyword>
<dbReference type="Gene3D" id="3.30.530.20">
    <property type="match status" value="1"/>
</dbReference>
<reference evidence="2 3" key="1">
    <citation type="submission" date="2024-01" db="EMBL/GenBank/DDBJ databases">
        <title>The genomes of 5 underutilized Papilionoideae crops provide insights into root nodulation and disease resistanc.</title>
        <authorList>
            <person name="Yuan L."/>
        </authorList>
    </citation>
    <scope>NUCLEOTIDE SEQUENCE [LARGE SCALE GENOMIC DNA]</scope>
    <source>
        <strain evidence="2">ZHUSHIDOU_FW_LH</strain>
        <tissue evidence="2">Leaf</tissue>
    </source>
</reference>
<dbReference type="AlphaFoldDB" id="A0AAN9ELR8"/>
<evidence type="ECO:0000256" key="1">
    <source>
        <dbReference type="SAM" id="MobiDB-lite"/>
    </source>
</evidence>
<sequence length="127" mass="14110">MPSPLQVHRFNPAIDATTIAISNGINRPKQPQTPPHVRFLPLSSTKLTVPDTVSRHHAHVVRPDQCCSVMIQHIDAPTLAVWSVVHRFDNHQAELGERRHSTKHHSTKYPPPSRKGLSTSPQSCAQG</sequence>
<organism evidence="2 3">
    <name type="scientific">Crotalaria pallida</name>
    <name type="common">Smooth rattlebox</name>
    <name type="synonym">Crotalaria striata</name>
    <dbReference type="NCBI Taxonomy" id="3830"/>
    <lineage>
        <taxon>Eukaryota</taxon>
        <taxon>Viridiplantae</taxon>
        <taxon>Streptophyta</taxon>
        <taxon>Embryophyta</taxon>
        <taxon>Tracheophyta</taxon>
        <taxon>Spermatophyta</taxon>
        <taxon>Magnoliopsida</taxon>
        <taxon>eudicotyledons</taxon>
        <taxon>Gunneridae</taxon>
        <taxon>Pentapetalae</taxon>
        <taxon>rosids</taxon>
        <taxon>fabids</taxon>
        <taxon>Fabales</taxon>
        <taxon>Fabaceae</taxon>
        <taxon>Papilionoideae</taxon>
        <taxon>50 kb inversion clade</taxon>
        <taxon>genistoids sensu lato</taxon>
        <taxon>core genistoids</taxon>
        <taxon>Crotalarieae</taxon>
        <taxon>Crotalaria</taxon>
    </lineage>
</organism>
<comment type="caution">
    <text evidence="2">The sequence shown here is derived from an EMBL/GenBank/DDBJ whole genome shotgun (WGS) entry which is preliminary data.</text>
</comment>
<evidence type="ECO:0000313" key="2">
    <source>
        <dbReference type="EMBL" id="KAK7259521.1"/>
    </source>
</evidence>
<evidence type="ECO:0000313" key="3">
    <source>
        <dbReference type="Proteomes" id="UP001372338"/>
    </source>
</evidence>
<name>A0AAN9ELR8_CROPI</name>
<proteinExistence type="predicted"/>